<keyword evidence="3" id="KW-1185">Reference proteome</keyword>
<dbReference type="eggNOG" id="COG1247">
    <property type="taxonomic scope" value="Bacteria"/>
</dbReference>
<name>B8CKQ3_SHEPW</name>
<dbReference type="PROSITE" id="PS51186">
    <property type="entry name" value="GNAT"/>
    <property type="match status" value="1"/>
</dbReference>
<dbReference type="GO" id="GO:0016747">
    <property type="term" value="F:acyltransferase activity, transferring groups other than amino-acyl groups"/>
    <property type="evidence" value="ECO:0007669"/>
    <property type="project" value="InterPro"/>
</dbReference>
<dbReference type="Proteomes" id="UP000000753">
    <property type="component" value="Chromosome"/>
</dbReference>
<proteinExistence type="predicted"/>
<organism evidence="2 3">
    <name type="scientific">Shewanella piezotolerans (strain WP3 / JCM 13877)</name>
    <dbReference type="NCBI Taxonomy" id="225849"/>
    <lineage>
        <taxon>Bacteria</taxon>
        <taxon>Pseudomonadati</taxon>
        <taxon>Pseudomonadota</taxon>
        <taxon>Gammaproteobacteria</taxon>
        <taxon>Alteromonadales</taxon>
        <taxon>Shewanellaceae</taxon>
        <taxon>Shewanella</taxon>
    </lineage>
</organism>
<feature type="domain" description="N-acetyltransferase" evidence="1">
    <location>
        <begin position="22"/>
        <end position="170"/>
    </location>
</feature>
<gene>
    <name evidence="2" type="ordered locus">swp_1443</name>
</gene>
<dbReference type="STRING" id="225849.swp_1443"/>
<sequence length="175" mass="20179">MLVIMLKLIPYQKQYATQVSQLFHRAINAIDEDVYSKIEQQAWSYSPRSRYHWHKRLTRSKTWLMIDSAQDHDGASLCCGVINLETQFHSRGYIDSLYVHPDFQHQGIATALLAELEAWAIAANIDSLSVDASKLSKPLFLAHGFKQLHRSYQEKRGQIIMGFLMRKPLKTSKDS</sequence>
<dbReference type="PANTHER" id="PTHR43451:SF1">
    <property type="entry name" value="ACETYLTRANSFERASE"/>
    <property type="match status" value="1"/>
</dbReference>
<accession>B8CKQ3</accession>
<dbReference type="Gene3D" id="3.40.630.30">
    <property type="match status" value="1"/>
</dbReference>
<evidence type="ECO:0000259" key="1">
    <source>
        <dbReference type="PROSITE" id="PS51186"/>
    </source>
</evidence>
<protein>
    <submittedName>
        <fullName evidence="2">Acetyltransferase, GNAT family</fullName>
    </submittedName>
</protein>
<dbReference type="CDD" id="cd04301">
    <property type="entry name" value="NAT_SF"/>
    <property type="match status" value="1"/>
</dbReference>
<dbReference type="AlphaFoldDB" id="B8CKQ3"/>
<dbReference type="EMBL" id="CP000472">
    <property type="protein sequence ID" value="ACJ28229.1"/>
    <property type="molecule type" value="Genomic_DNA"/>
</dbReference>
<evidence type="ECO:0000313" key="2">
    <source>
        <dbReference type="EMBL" id="ACJ28229.1"/>
    </source>
</evidence>
<dbReference type="PANTHER" id="PTHR43451">
    <property type="entry name" value="ACETYLTRANSFERASE (GNAT) FAMILY PROTEIN"/>
    <property type="match status" value="1"/>
</dbReference>
<dbReference type="Pfam" id="PF13673">
    <property type="entry name" value="Acetyltransf_10"/>
    <property type="match status" value="1"/>
</dbReference>
<dbReference type="KEGG" id="swp:swp_1443"/>
<reference evidence="2 3" key="1">
    <citation type="journal article" date="2008" name="PLoS ONE">
        <title>Environmental adaptation: genomic analysis of the piezotolerant and psychrotolerant deep-sea iron reducing bacterium Shewanella piezotolerans WP3.</title>
        <authorList>
            <person name="Wang F."/>
            <person name="Wang J."/>
            <person name="Jian H."/>
            <person name="Zhang B."/>
            <person name="Li S."/>
            <person name="Wang F."/>
            <person name="Zeng X."/>
            <person name="Gao L."/>
            <person name="Bartlett D.H."/>
            <person name="Yu J."/>
            <person name="Hu S."/>
            <person name="Xiao X."/>
        </authorList>
    </citation>
    <scope>NUCLEOTIDE SEQUENCE [LARGE SCALE GENOMIC DNA]</scope>
    <source>
        <strain evidence="3">WP3 / JCM 13877</strain>
    </source>
</reference>
<dbReference type="SUPFAM" id="SSF55729">
    <property type="entry name" value="Acyl-CoA N-acyltransferases (Nat)"/>
    <property type="match status" value="1"/>
</dbReference>
<dbReference type="InterPro" id="IPR052564">
    <property type="entry name" value="N-acetyltrans/Recomb-assoc"/>
</dbReference>
<evidence type="ECO:0000313" key="3">
    <source>
        <dbReference type="Proteomes" id="UP000000753"/>
    </source>
</evidence>
<dbReference type="InterPro" id="IPR000182">
    <property type="entry name" value="GNAT_dom"/>
</dbReference>
<dbReference type="InterPro" id="IPR016181">
    <property type="entry name" value="Acyl_CoA_acyltransferase"/>
</dbReference>
<dbReference type="HOGENOM" id="CLU_087351_0_1_6"/>